<name>A0A1Y2H6G4_9FUNG</name>
<organism evidence="2 3">
    <name type="scientific">Catenaria anguillulae PL171</name>
    <dbReference type="NCBI Taxonomy" id="765915"/>
    <lineage>
        <taxon>Eukaryota</taxon>
        <taxon>Fungi</taxon>
        <taxon>Fungi incertae sedis</taxon>
        <taxon>Blastocladiomycota</taxon>
        <taxon>Blastocladiomycetes</taxon>
        <taxon>Blastocladiales</taxon>
        <taxon>Catenariaceae</taxon>
        <taxon>Catenaria</taxon>
    </lineage>
</organism>
<gene>
    <name evidence="2" type="ORF">BCR44DRAFT_1445899</name>
</gene>
<evidence type="ECO:0000313" key="2">
    <source>
        <dbReference type="EMBL" id="ORZ30166.1"/>
    </source>
</evidence>
<proteinExistence type="predicted"/>
<accession>A0A1Y2H6G4</accession>
<reference evidence="2 3" key="1">
    <citation type="submission" date="2016-07" db="EMBL/GenBank/DDBJ databases">
        <title>Pervasive Adenine N6-methylation of Active Genes in Fungi.</title>
        <authorList>
            <consortium name="DOE Joint Genome Institute"/>
            <person name="Mondo S.J."/>
            <person name="Dannebaum R.O."/>
            <person name="Kuo R.C."/>
            <person name="Labutti K."/>
            <person name="Haridas S."/>
            <person name="Kuo A."/>
            <person name="Salamov A."/>
            <person name="Ahrendt S.R."/>
            <person name="Lipzen A."/>
            <person name="Sullivan W."/>
            <person name="Andreopoulos W.B."/>
            <person name="Clum A."/>
            <person name="Lindquist E."/>
            <person name="Daum C."/>
            <person name="Ramamoorthy G.K."/>
            <person name="Gryganskyi A."/>
            <person name="Culley D."/>
            <person name="Magnuson J.K."/>
            <person name="James T.Y."/>
            <person name="O'Malley M.A."/>
            <person name="Stajich J.E."/>
            <person name="Spatafora J.W."/>
            <person name="Visel A."/>
            <person name="Grigoriev I.V."/>
        </authorList>
    </citation>
    <scope>NUCLEOTIDE SEQUENCE [LARGE SCALE GENOMIC DNA]</scope>
    <source>
        <strain evidence="2 3">PL171</strain>
    </source>
</reference>
<dbReference type="Proteomes" id="UP000193411">
    <property type="component" value="Unassembled WGS sequence"/>
</dbReference>
<dbReference type="OrthoDB" id="10583160at2759"/>
<feature type="region of interest" description="Disordered" evidence="1">
    <location>
        <begin position="1"/>
        <end position="29"/>
    </location>
</feature>
<keyword evidence="3" id="KW-1185">Reference proteome</keyword>
<comment type="caution">
    <text evidence="2">The sequence shown here is derived from an EMBL/GenBank/DDBJ whole genome shotgun (WGS) entry which is preliminary data.</text>
</comment>
<evidence type="ECO:0000256" key="1">
    <source>
        <dbReference type="SAM" id="MobiDB-lite"/>
    </source>
</evidence>
<protein>
    <submittedName>
        <fullName evidence="2">Uncharacterized protein</fullName>
    </submittedName>
</protein>
<sequence>MVAHFTTEGKQGQRGRCRPESNTGPTEDDIFSQNILAKMSKEYAVANSRHLKQQGPVAQWLRRLTTDQEIGGSNPPGIGFRPNCLFVVSCFGTWC</sequence>
<evidence type="ECO:0000313" key="3">
    <source>
        <dbReference type="Proteomes" id="UP000193411"/>
    </source>
</evidence>
<dbReference type="EMBL" id="MCFL01000098">
    <property type="protein sequence ID" value="ORZ30166.1"/>
    <property type="molecule type" value="Genomic_DNA"/>
</dbReference>
<dbReference type="AlphaFoldDB" id="A0A1Y2H6G4"/>
<feature type="compositionally biased region" description="Polar residues" evidence="1">
    <location>
        <begin position="20"/>
        <end position="29"/>
    </location>
</feature>